<dbReference type="PROSITE" id="PS50294">
    <property type="entry name" value="WD_REPEATS_REGION"/>
    <property type="match status" value="1"/>
</dbReference>
<dbReference type="PANTHER" id="PTHR44662:SF1">
    <property type="entry name" value="WD REPEAT-CONTAINING PROTEIN 81"/>
    <property type="match status" value="1"/>
</dbReference>
<gene>
    <name evidence="6" type="ORF">HOLleu_08119</name>
</gene>
<dbReference type="PROSITE" id="PS50082">
    <property type="entry name" value="WD_REPEATS_2"/>
    <property type="match status" value="1"/>
</dbReference>
<dbReference type="SUPFAM" id="SSF81837">
    <property type="entry name" value="BEACH domain"/>
    <property type="match status" value="1"/>
</dbReference>
<evidence type="ECO:0000259" key="5">
    <source>
        <dbReference type="PROSITE" id="PS50197"/>
    </source>
</evidence>
<feature type="repeat" description="WD" evidence="3">
    <location>
        <begin position="1719"/>
        <end position="1754"/>
    </location>
</feature>
<sequence>MADYSQVAKDLNLLDGQLDMVDGNIIAVVHEKWLAHILSKQTVPKSSERLWPEWHMKVSVAFGVISKPWVRVNVQVIEASPTSCVRVPVLSPDSFNPQQNFFQFLGAIASGNYKKQWERSYRKGNSLHCQLGQEQCSKFQNIPIISILRKIYGCHIIQGIDVVEGSVAFTRAESPPYDTSPDVAHGNLVPVLCAVTTSSTVYLLQCSLHYSMQQCTTFSPAMLANSYAKPLYVIYQLLQSVDIFHRLGLACGNINLSDFTLQENLWVQFRGPRWCEKLQEVPVVTDTSASNNRVAESNEMVQFLKEVQLTNFDKLSAKSISEITRSWVLGEISNFDYLMILNYLAGRRINNPNFHPILPWVCDFSSKDGGYRDFSKSKYRLNKGDQHLDMMYDSSHMVPEQDMEMGLNKTKHIPHHIAGMLADITYYVYKSRRTSKTVLCNHVRPKWVPEEYPISMQRMQEWTPDECIPEFFCDPMIFKSIHEDLPDLELPGWCQNEEEFIEWHRSILESDYVSERLHRWIDLTFGYKLSGGAAKKAMNVFLHLMDGHTTPIGHGVVQLFHAPHPRKLSSSPYLGIDAPSITRTVLKAPVEGAIKSSLIQEVTEVSPAVDVSKVISDTTTETSSGSRGAAVFQDQTGSNQTESTEALPSVELSSDSMDSSKEKMDFSSANRQSTGGDLGLAGALQPLITDDNQILKNPIKKLPFFRGKSDPSDKIEQRPEDTLIKLPDDYDPLAALNHVESLFSFSSKSLHGVPDTASKVTREEDFDQLVQRDMLALGCTIAELFLTSKVRAQYPRIPLEERKMIIKRTLQTEWQEIPRPCREIIEALLKIEVTSSSRELRLPVQPYTTSFLLSPYSGVVPFPTYVSVLHQLAKELSEVDATISQLTLRLSLDPSVTLQVDSMERRKVHIARRWMPEVLTEINEEGKDILLLYLVELFKNQKTGLFALIMLFNKLAQFLGPKKSTEHCLPIIKSVFEANHSSSHFILLYHRSFLSQLMVRLGTRVFLKHVVQYVVMATNGMKECPLHSSDDEPWVPNGYSQNSEVVQVSSDSGLMGDTENREDLCDDGDVFDITGLGSTGSIEREAHLHGIDSKSLEKEGSISDDDESESISFDESSLSEYAPVNSETTSVNSAPFIGGTAEFTDGDETSLGEEKIPHDAERRSLSSVSLDDKRNSLVDENNVSKAETNSLGAEEYSSNPDVSSDKKHSTEEGDDLNLVVNSGDNSNALTPDLTQSRLYSHHYPVNSLADLPPNTSLSEVSCQSVKWLAKRLGPSLTGHFITRRLLEALCECYVGQQQVEHPQGDAVDSFDDMYLVGDSNAVPVIQCLMDVVQLYGDQFIFQQYIPFIIESVPTKKKKILMKHESNLITCMALLTSILRNITEMQLNENRQMVTKHILYPVINLVSSLNHIFPSGYGTRSSLCRKLVASITTMALRLGRERGRNELKNLLQYFFLSFDVINSDNSSLSGIAPTRKVSSQSTDSDDFYIEIKKDSLTDQYKLGTPTRLDDLKGELSDSQGRSPSAWSPGLTGIMEGSDTAAENKVKQEAKLQLEQVFTPEMAYIAYVPLCRLIGNIHMENTIPNHDLIWKLYSAHEKVISSSSGQQAKEKSKELEIPYSPSFVPETSHEVVGGYESTSDESVWGFGRNVSVTGNRIDINTQEAGTSLPASQGIADANSRNDDLVNSRELKGAWLHSWEQFIARKEENDSFHLSQMKLQTFTGHTGGIKALQVMPNENSFASASRDKTVKLWSLRNYGDGSANVQCQFTYPHHKKTVFALNYLESQRLIASCDGNVYVWDPFGSGAALRGYDLSRSVPTCMVAMPPPNPVLLMSTPDATVRIIDIRHAGLQHELKVSAGPLGLIRCLSVSPDGYTLGVGLSSGVLSLVDLRTGLLLGGWRAHEGEILQVKSHANRSFVTSSVDSTMSLWKEDGTKVCAFRGVVEPVSFLCLSNNQIISATTSCRIGIHTSIDEQANFSSTKVRSDVVKGVVSAMDVLPLNKLFLLGTDNGQITLVA</sequence>
<keyword evidence="2" id="KW-0677">Repeat</keyword>
<accession>A0A9Q1CHR1</accession>
<feature type="region of interest" description="Disordered" evidence="4">
    <location>
        <begin position="1084"/>
        <end position="1231"/>
    </location>
</feature>
<dbReference type="GO" id="GO:0035014">
    <property type="term" value="F:phosphatidylinositol 3-kinase regulator activity"/>
    <property type="evidence" value="ECO:0007669"/>
    <property type="project" value="TreeGrafter"/>
</dbReference>
<keyword evidence="7" id="KW-1185">Reference proteome</keyword>
<feature type="compositionally biased region" description="Polar residues" evidence="4">
    <location>
        <begin position="1178"/>
        <end position="1202"/>
    </location>
</feature>
<dbReference type="Gene3D" id="2.130.10.10">
    <property type="entry name" value="YVTN repeat-like/Quinoprotein amine dehydrogenase"/>
    <property type="match status" value="2"/>
</dbReference>
<dbReference type="Proteomes" id="UP001152320">
    <property type="component" value="Chromosome 3"/>
</dbReference>
<organism evidence="6 7">
    <name type="scientific">Holothuria leucospilota</name>
    <name type="common">Black long sea cucumber</name>
    <name type="synonym">Mertensiothuria leucospilota</name>
    <dbReference type="NCBI Taxonomy" id="206669"/>
    <lineage>
        <taxon>Eukaryota</taxon>
        <taxon>Metazoa</taxon>
        <taxon>Echinodermata</taxon>
        <taxon>Eleutherozoa</taxon>
        <taxon>Echinozoa</taxon>
        <taxon>Holothuroidea</taxon>
        <taxon>Aspidochirotacea</taxon>
        <taxon>Aspidochirotida</taxon>
        <taxon>Holothuriidae</taxon>
        <taxon>Holothuria</taxon>
    </lineage>
</organism>
<reference evidence="6" key="1">
    <citation type="submission" date="2021-10" db="EMBL/GenBank/DDBJ databases">
        <title>Tropical sea cucumber genome reveals ecological adaptation and Cuvierian tubules defense mechanism.</title>
        <authorList>
            <person name="Chen T."/>
        </authorList>
    </citation>
    <scope>NUCLEOTIDE SEQUENCE</scope>
    <source>
        <strain evidence="6">Nanhai2018</strain>
        <tissue evidence="6">Muscle</tissue>
    </source>
</reference>
<evidence type="ECO:0000256" key="3">
    <source>
        <dbReference type="PROSITE-ProRule" id="PRU00221"/>
    </source>
</evidence>
<dbReference type="EMBL" id="JAIZAY010000003">
    <property type="protein sequence ID" value="KAJ8045171.1"/>
    <property type="molecule type" value="Genomic_DNA"/>
</dbReference>
<evidence type="ECO:0000313" key="6">
    <source>
        <dbReference type="EMBL" id="KAJ8045171.1"/>
    </source>
</evidence>
<feature type="compositionally biased region" description="Polar residues" evidence="4">
    <location>
        <begin position="1515"/>
        <end position="1524"/>
    </location>
</feature>
<feature type="compositionally biased region" description="Polar residues" evidence="4">
    <location>
        <begin position="633"/>
        <end position="646"/>
    </location>
</feature>
<dbReference type="SUPFAM" id="SSF50978">
    <property type="entry name" value="WD40 repeat-like"/>
    <property type="match status" value="1"/>
</dbReference>
<dbReference type="InterPro" id="IPR001680">
    <property type="entry name" value="WD40_rpt"/>
</dbReference>
<dbReference type="PANTHER" id="PTHR44662">
    <property type="entry name" value="WD REPEAT-CONTAINING PROTEIN 81"/>
    <property type="match status" value="1"/>
</dbReference>
<dbReference type="InterPro" id="IPR036372">
    <property type="entry name" value="BEACH_dom_sf"/>
</dbReference>
<dbReference type="Gene3D" id="1.10.1540.10">
    <property type="entry name" value="BEACH domain"/>
    <property type="match status" value="1"/>
</dbReference>
<dbReference type="InterPro" id="IPR052651">
    <property type="entry name" value="WDR81"/>
</dbReference>
<comment type="caution">
    <text evidence="6">The sequence shown here is derived from an EMBL/GenBank/DDBJ whole genome shotgun (WGS) entry which is preliminary data.</text>
</comment>
<feature type="compositionally biased region" description="Polar residues" evidence="4">
    <location>
        <begin position="617"/>
        <end position="626"/>
    </location>
</feature>
<protein>
    <submittedName>
        <fullName evidence="6">WD repeat-containing protein 81</fullName>
    </submittedName>
</protein>
<feature type="compositionally biased region" description="Basic and acidic residues" evidence="4">
    <location>
        <begin position="1152"/>
        <end position="1177"/>
    </location>
</feature>
<evidence type="ECO:0000313" key="7">
    <source>
        <dbReference type="Proteomes" id="UP001152320"/>
    </source>
</evidence>
<evidence type="ECO:0000256" key="1">
    <source>
        <dbReference type="ARBA" id="ARBA00022574"/>
    </source>
</evidence>
<feature type="domain" description="BEACH" evidence="5">
    <location>
        <begin position="312"/>
        <end position="601"/>
    </location>
</feature>
<feature type="region of interest" description="Disordered" evidence="4">
    <location>
        <begin position="617"/>
        <end position="673"/>
    </location>
</feature>
<feature type="compositionally biased region" description="Low complexity" evidence="4">
    <location>
        <begin position="1110"/>
        <end position="1120"/>
    </location>
</feature>
<dbReference type="InterPro" id="IPR036322">
    <property type="entry name" value="WD40_repeat_dom_sf"/>
</dbReference>
<evidence type="ECO:0000256" key="2">
    <source>
        <dbReference type="ARBA" id="ARBA00022737"/>
    </source>
</evidence>
<dbReference type="InterPro" id="IPR015943">
    <property type="entry name" value="WD40/YVTN_repeat-like_dom_sf"/>
</dbReference>
<evidence type="ECO:0000256" key="4">
    <source>
        <dbReference type="SAM" id="MobiDB-lite"/>
    </source>
</evidence>
<name>A0A9Q1CHR1_HOLLE</name>
<dbReference type="CDD" id="cd06071">
    <property type="entry name" value="Beach"/>
    <property type="match status" value="1"/>
</dbReference>
<dbReference type="SMART" id="SM01026">
    <property type="entry name" value="Beach"/>
    <property type="match status" value="1"/>
</dbReference>
<keyword evidence="1 3" id="KW-0853">WD repeat</keyword>
<feature type="compositionally biased region" description="Basic and acidic residues" evidence="4">
    <location>
        <begin position="1084"/>
        <end position="1101"/>
    </location>
</feature>
<dbReference type="PROSITE" id="PS50197">
    <property type="entry name" value="BEACH"/>
    <property type="match status" value="1"/>
</dbReference>
<dbReference type="Pfam" id="PF00400">
    <property type="entry name" value="WD40"/>
    <property type="match status" value="2"/>
</dbReference>
<dbReference type="GO" id="GO:0035973">
    <property type="term" value="P:aggrephagy"/>
    <property type="evidence" value="ECO:0007669"/>
    <property type="project" value="TreeGrafter"/>
</dbReference>
<feature type="region of interest" description="Disordered" evidence="4">
    <location>
        <begin position="1510"/>
        <end position="1532"/>
    </location>
</feature>
<dbReference type="Pfam" id="PF02138">
    <property type="entry name" value="Beach"/>
    <property type="match status" value="1"/>
</dbReference>
<dbReference type="OrthoDB" id="29306at2759"/>
<dbReference type="GO" id="GO:0005739">
    <property type="term" value="C:mitochondrion"/>
    <property type="evidence" value="ECO:0007669"/>
    <property type="project" value="TreeGrafter"/>
</dbReference>
<dbReference type="FunFam" id="1.10.1540.10:FF:000003">
    <property type="entry name" value="WD repeat-containing protein 81 isoform X1"/>
    <property type="match status" value="1"/>
</dbReference>
<dbReference type="InterPro" id="IPR000409">
    <property type="entry name" value="BEACH_dom"/>
</dbReference>
<proteinExistence type="predicted"/>
<feature type="compositionally biased region" description="Polar residues" evidence="4">
    <location>
        <begin position="1219"/>
        <end position="1231"/>
    </location>
</feature>
<dbReference type="SMART" id="SM00320">
    <property type="entry name" value="WD40"/>
    <property type="match status" value="5"/>
</dbReference>